<reference evidence="1 2" key="1">
    <citation type="submission" date="2020-08" db="EMBL/GenBank/DDBJ databases">
        <title>A Genomic Blueprint of the Chicken Gut Microbiome.</title>
        <authorList>
            <person name="Gilroy R."/>
            <person name="Ravi A."/>
            <person name="Getino M."/>
            <person name="Pursley I."/>
            <person name="Horton D.L."/>
            <person name="Alikhan N.-F."/>
            <person name="Baker D."/>
            <person name="Gharbi K."/>
            <person name="Hall N."/>
            <person name="Watson M."/>
            <person name="Adriaenssens E.M."/>
            <person name="Foster-Nyarko E."/>
            <person name="Jarju S."/>
            <person name="Secka A."/>
            <person name="Antonio M."/>
            <person name="Oren A."/>
            <person name="Chaudhuri R."/>
            <person name="La Ragione R.M."/>
            <person name="Hildebrand F."/>
            <person name="Pallen M.J."/>
        </authorList>
    </citation>
    <scope>NUCLEOTIDE SEQUENCE [LARGE SCALE GENOMIC DNA]</scope>
    <source>
        <strain evidence="1 2">Sa5YUA1</strain>
    </source>
</reference>
<keyword evidence="2" id="KW-1185">Reference proteome</keyword>
<comment type="caution">
    <text evidence="1">The sequence shown here is derived from an EMBL/GenBank/DDBJ whole genome shotgun (WGS) entry which is preliminary data.</text>
</comment>
<protein>
    <submittedName>
        <fullName evidence="1">Uncharacterized protein</fullName>
    </submittedName>
</protein>
<gene>
    <name evidence="1" type="ORF">H9655_14435</name>
</gene>
<dbReference type="Proteomes" id="UP000657931">
    <property type="component" value="Unassembled WGS sequence"/>
</dbReference>
<sequence>MFGTVPYYVNIMKSTIMINSYSAEGYSLRKVLEQCKEDIQTLSVEEEKIQIYLRNAERAYSIVRHDVIGWEENDCEHGGEIYTRVRGNHSF</sequence>
<name>A0ABR8QRW3_9BACI</name>
<evidence type="ECO:0000313" key="1">
    <source>
        <dbReference type="EMBL" id="MBD7938228.1"/>
    </source>
</evidence>
<evidence type="ECO:0000313" key="2">
    <source>
        <dbReference type="Proteomes" id="UP000657931"/>
    </source>
</evidence>
<dbReference type="RefSeq" id="WP_191815201.1">
    <property type="nucleotide sequence ID" value="NZ_JACSQT010000007.1"/>
</dbReference>
<dbReference type="EMBL" id="JACSQT010000007">
    <property type="protein sequence ID" value="MBD7938228.1"/>
    <property type="molecule type" value="Genomic_DNA"/>
</dbReference>
<accession>A0ABR8QRW3</accession>
<organism evidence="1 2">
    <name type="scientific">Cytobacillus stercorigallinarum</name>
    <dbReference type="NCBI Taxonomy" id="2762240"/>
    <lineage>
        <taxon>Bacteria</taxon>
        <taxon>Bacillati</taxon>
        <taxon>Bacillota</taxon>
        <taxon>Bacilli</taxon>
        <taxon>Bacillales</taxon>
        <taxon>Bacillaceae</taxon>
        <taxon>Cytobacillus</taxon>
    </lineage>
</organism>
<proteinExistence type="predicted"/>